<dbReference type="Proteomes" id="UP000539175">
    <property type="component" value="Unassembled WGS sequence"/>
</dbReference>
<dbReference type="Gene3D" id="3.20.20.80">
    <property type="entry name" value="Glycosidases"/>
    <property type="match status" value="1"/>
</dbReference>
<name>A0A7X0EC58_9PROT</name>
<dbReference type="FunFam" id="3.20.20.80:FF:000135">
    <property type="entry name" value="Beta-galactosidase, putative, bgl35A"/>
    <property type="match status" value="1"/>
</dbReference>
<dbReference type="Gene3D" id="2.60.220.20">
    <property type="entry name" value="putative beta-Galactosidase from caulobacter crescentus"/>
    <property type="match status" value="1"/>
</dbReference>
<comment type="caution">
    <text evidence="3">The sequence shown here is derived from an EMBL/GenBank/DDBJ whole genome shotgun (WGS) entry which is preliminary data.</text>
</comment>
<gene>
    <name evidence="3" type="ORF">FHS74_001345</name>
</gene>
<feature type="domain" description="DUF5597" evidence="2">
    <location>
        <begin position="408"/>
        <end position="545"/>
    </location>
</feature>
<dbReference type="InterPro" id="IPR031330">
    <property type="entry name" value="Gly_Hdrlase_35_cat"/>
</dbReference>
<reference evidence="3 4" key="1">
    <citation type="submission" date="2020-08" db="EMBL/GenBank/DDBJ databases">
        <title>Genomic Encyclopedia of Type Strains, Phase IV (KMG-IV): sequencing the most valuable type-strain genomes for metagenomic binning, comparative biology and taxonomic classification.</title>
        <authorList>
            <person name="Goeker M."/>
        </authorList>
    </citation>
    <scope>NUCLEOTIDE SEQUENCE [LARGE SCALE GENOMIC DNA]</scope>
    <source>
        <strain evidence="3 4">DSM 22198</strain>
    </source>
</reference>
<sequence>MARLLSAPGRHKNSWRSGVAAGLVAVTAGASPPWAALAAPPTLDHQGTAARLAVDGKPLLILGGELGNSSASSRAYMSKYWPKLKAMNLNTVLAPVSWELIEDTEGRFDFSSVDGLLADARAQDMHLVLLWFGAWKNSMSTYVPGWVKRDQARFPRVRSANGASVEILSAFSPAVRDADAKAFAALMGHLKTADAGHNTVLMVQVENEIGMLPVAREWGEAANAAWAEAVPDALVRLLREDKAKEPELRALWQAHGARTSGSWAEMFGDADSGQEVFTAWHYAQYADAITRAGKAAYPLPMYVNVALNRAGKAPGDYPSGGPLPHLIDVWKTGAPSLDLIAPDIYFPSFSDLAGRYHRADNPLFIPEANNVSAPEVPANAFYAIGDLDALGFSPFSIENAEAKSQAALTEAYSLLRQLTPAILKAQGLGRMAGFKPRVLEDGTVLDTPVTRTLGDYRFTVGFIDSWTPKAEQDTASHGGLIIQTGPEEYLIAGRGLIVTVAGATPDGPPLAGIDKAIEGTFDPQGRWVPGRTLNGDQTHQGRHIRLAPDQFQIQRVTLYRYR</sequence>
<dbReference type="RefSeq" id="WP_184798726.1">
    <property type="nucleotide sequence ID" value="NZ_JACIIZ010000003.1"/>
</dbReference>
<protein>
    <submittedName>
        <fullName evidence="3">Beta-galactosidase GanA</fullName>
    </submittedName>
</protein>
<organism evidence="3 4">
    <name type="scientific">Nitrospirillum iridis</name>
    <dbReference type="NCBI Taxonomy" id="765888"/>
    <lineage>
        <taxon>Bacteria</taxon>
        <taxon>Pseudomonadati</taxon>
        <taxon>Pseudomonadota</taxon>
        <taxon>Alphaproteobacteria</taxon>
        <taxon>Rhodospirillales</taxon>
        <taxon>Azospirillaceae</taxon>
        <taxon>Nitrospirillum</taxon>
    </lineage>
</organism>
<dbReference type="Pfam" id="PF18120">
    <property type="entry name" value="DUF5597"/>
    <property type="match status" value="1"/>
</dbReference>
<dbReference type="EMBL" id="JACIIZ010000003">
    <property type="protein sequence ID" value="MBB6250800.1"/>
    <property type="molecule type" value="Genomic_DNA"/>
</dbReference>
<evidence type="ECO:0000259" key="1">
    <source>
        <dbReference type="Pfam" id="PF01301"/>
    </source>
</evidence>
<dbReference type="InterPro" id="IPR017853">
    <property type="entry name" value="GH"/>
</dbReference>
<keyword evidence="4" id="KW-1185">Reference proteome</keyword>
<accession>A0A7X0EC58</accession>
<dbReference type="AlphaFoldDB" id="A0A7X0EC58"/>
<feature type="domain" description="Glycoside hydrolase 35 catalytic" evidence="1">
    <location>
        <begin position="52"/>
        <end position="234"/>
    </location>
</feature>
<evidence type="ECO:0000313" key="3">
    <source>
        <dbReference type="EMBL" id="MBB6250800.1"/>
    </source>
</evidence>
<evidence type="ECO:0000259" key="2">
    <source>
        <dbReference type="Pfam" id="PF18120"/>
    </source>
</evidence>
<evidence type="ECO:0000313" key="4">
    <source>
        <dbReference type="Proteomes" id="UP000539175"/>
    </source>
</evidence>
<dbReference type="InterPro" id="IPR040719">
    <property type="entry name" value="DUF5597"/>
</dbReference>
<dbReference type="SUPFAM" id="SSF51445">
    <property type="entry name" value="(Trans)glycosidases"/>
    <property type="match status" value="1"/>
</dbReference>
<dbReference type="Pfam" id="PF01301">
    <property type="entry name" value="Glyco_hydro_35"/>
    <property type="match status" value="1"/>
</dbReference>
<proteinExistence type="predicted"/>